<accession>A0ABW6N9W5</accession>
<dbReference type="RefSeq" id="WP_389835444.1">
    <property type="nucleotide sequence ID" value="NZ_JBIAJP010000021.1"/>
</dbReference>
<reference evidence="2 3" key="1">
    <citation type="submission" date="2024-10" db="EMBL/GenBank/DDBJ databases">
        <title>The Natural Products Discovery Center: Release of the First 8490 Sequenced Strains for Exploring Actinobacteria Biosynthetic Diversity.</title>
        <authorList>
            <person name="Kalkreuter E."/>
            <person name="Kautsar S.A."/>
            <person name="Yang D."/>
            <person name="Bader C.D."/>
            <person name="Teijaro C.N."/>
            <person name="Fluegel L."/>
            <person name="Davis C.M."/>
            <person name="Simpson J.R."/>
            <person name="Lauterbach L."/>
            <person name="Steele A.D."/>
            <person name="Gui C."/>
            <person name="Meng S."/>
            <person name="Li G."/>
            <person name="Viehrig K."/>
            <person name="Ye F."/>
            <person name="Su P."/>
            <person name="Kiefer A.F."/>
            <person name="Nichols A."/>
            <person name="Cepeda A.J."/>
            <person name="Yan W."/>
            <person name="Fan B."/>
            <person name="Jiang Y."/>
            <person name="Adhikari A."/>
            <person name="Zheng C.-J."/>
            <person name="Schuster L."/>
            <person name="Cowan T.M."/>
            <person name="Smanski M.J."/>
            <person name="Chevrette M.G."/>
            <person name="De Carvalho L.P.S."/>
            <person name="Shen B."/>
        </authorList>
    </citation>
    <scope>NUCLEOTIDE SEQUENCE [LARGE SCALE GENOMIC DNA]</scope>
    <source>
        <strain evidence="2 3">NPDC005497</strain>
    </source>
</reference>
<keyword evidence="3" id="KW-1185">Reference proteome</keyword>
<evidence type="ECO:0000313" key="2">
    <source>
        <dbReference type="EMBL" id="MFF0009543.1"/>
    </source>
</evidence>
<feature type="region of interest" description="Disordered" evidence="1">
    <location>
        <begin position="232"/>
        <end position="258"/>
    </location>
</feature>
<name>A0ABW6N9W5_9ACTN</name>
<comment type="caution">
    <text evidence="2">The sequence shown here is derived from an EMBL/GenBank/DDBJ whole genome shotgun (WGS) entry which is preliminary data.</text>
</comment>
<proteinExistence type="predicted"/>
<feature type="region of interest" description="Disordered" evidence="1">
    <location>
        <begin position="1"/>
        <end position="20"/>
    </location>
</feature>
<evidence type="ECO:0000313" key="3">
    <source>
        <dbReference type="Proteomes" id="UP001601422"/>
    </source>
</evidence>
<feature type="compositionally biased region" description="Polar residues" evidence="1">
    <location>
        <begin position="185"/>
        <end position="204"/>
    </location>
</feature>
<feature type="region of interest" description="Disordered" evidence="1">
    <location>
        <begin position="185"/>
        <end position="217"/>
    </location>
</feature>
<organism evidence="2 3">
    <name type="scientific">Streptomyces tibetensis</name>
    <dbReference type="NCBI Taxonomy" id="2382123"/>
    <lineage>
        <taxon>Bacteria</taxon>
        <taxon>Bacillati</taxon>
        <taxon>Actinomycetota</taxon>
        <taxon>Actinomycetes</taxon>
        <taxon>Kitasatosporales</taxon>
        <taxon>Streptomycetaceae</taxon>
        <taxon>Streptomyces</taxon>
    </lineage>
</organism>
<evidence type="ECO:0008006" key="4">
    <source>
        <dbReference type="Google" id="ProtNLM"/>
    </source>
</evidence>
<dbReference type="Proteomes" id="UP001601422">
    <property type="component" value="Unassembled WGS sequence"/>
</dbReference>
<sequence length="414" mass="45737">MPQRTPSCQLGASRAPETLGISPHPDDTQCLQHTLIHGTASQTIEHTTSRRSGPRKWLRAIRWLIDAGLHPKTNTTTLRVAEDLAGRMDYTTGHVRYCLDETAARLAIGRATVKRHVSYLRQLGALAWVQHGTRINIRRAMGLKGYAATATVYAAVIPAVYDHAMGHTIVGSGYNARIIIDQRGQQQPTIPAQTRRQPVDNSPVDNPGTEGLEPPSLTWVEEEGKLKVVEGSNYTSQARQPKPRIPHQSSSKNGRPRTAADVQQAMKTTGLVRAMVNWTQGAPLRQLEYVLRTWTDLGQDAYQIAADLNGWCHGLRWRPKNPVAFIKARLAADAERRQQAQAEQQAAARYELENPAPGAFQGSLSTRLDLMALNQQGIDRYQQTMRAYGHDDLAGDTTWNAEADILAFLNGSPA</sequence>
<feature type="compositionally biased region" description="Polar residues" evidence="1">
    <location>
        <begin position="1"/>
        <end position="10"/>
    </location>
</feature>
<dbReference type="EMBL" id="JBIAJP010000021">
    <property type="protein sequence ID" value="MFF0009543.1"/>
    <property type="molecule type" value="Genomic_DNA"/>
</dbReference>
<protein>
    <recommendedName>
        <fullName evidence="4">Cell wall protein</fullName>
    </recommendedName>
</protein>
<evidence type="ECO:0000256" key="1">
    <source>
        <dbReference type="SAM" id="MobiDB-lite"/>
    </source>
</evidence>
<gene>
    <name evidence="2" type="ORF">ACFYQT_39815</name>
</gene>